<dbReference type="Proteomes" id="UP000256328">
    <property type="component" value="Unassembled WGS sequence"/>
</dbReference>
<gene>
    <name evidence="2" type="ORF">BP5796_10102</name>
</gene>
<accession>A0A3D8QUS3</accession>
<sequence length="94" mass="9998">MVDTTGQGDFKNAVKATMTTQVPGTKGNIKKTTKRWEELLIRVGLLETPVPARLRGDPTCAYSKSPTTMALGRSEAASLSSNPTAPPPHPPLPL</sequence>
<reference evidence="2 3" key="1">
    <citation type="journal article" date="2018" name="IMA Fungus">
        <title>IMA Genome-F 9: Draft genome sequence of Annulohypoxylon stygium, Aspergillus mulundensis, Berkeleyomyces basicola (syn. Thielaviopsis basicola), Ceratocystis smalleyi, two Cercospora beticola strains, Coleophoma cylindrospora, Fusarium fracticaudum, Phialophora cf. hyalina, and Morchella septimelata.</title>
        <authorList>
            <person name="Wingfield B.D."/>
            <person name="Bills G.F."/>
            <person name="Dong Y."/>
            <person name="Huang W."/>
            <person name="Nel W.J."/>
            <person name="Swalarsk-Parry B.S."/>
            <person name="Vaghefi N."/>
            <person name="Wilken P.M."/>
            <person name="An Z."/>
            <person name="de Beer Z.W."/>
            <person name="De Vos L."/>
            <person name="Chen L."/>
            <person name="Duong T.A."/>
            <person name="Gao Y."/>
            <person name="Hammerbacher A."/>
            <person name="Kikkert J.R."/>
            <person name="Li Y."/>
            <person name="Li H."/>
            <person name="Li K."/>
            <person name="Li Q."/>
            <person name="Liu X."/>
            <person name="Ma X."/>
            <person name="Naidoo K."/>
            <person name="Pethybridge S.J."/>
            <person name="Sun J."/>
            <person name="Steenkamp E.T."/>
            <person name="van der Nest M.A."/>
            <person name="van Wyk S."/>
            <person name="Wingfield M.J."/>
            <person name="Xiong C."/>
            <person name="Yue Q."/>
            <person name="Zhang X."/>
        </authorList>
    </citation>
    <scope>NUCLEOTIDE SEQUENCE [LARGE SCALE GENOMIC DNA]</scope>
    <source>
        <strain evidence="2 3">BP5796</strain>
    </source>
</reference>
<protein>
    <submittedName>
        <fullName evidence="2">Uncharacterized protein</fullName>
    </submittedName>
</protein>
<comment type="caution">
    <text evidence="2">The sequence shown here is derived from an EMBL/GenBank/DDBJ whole genome shotgun (WGS) entry which is preliminary data.</text>
</comment>
<proteinExistence type="predicted"/>
<dbReference type="AlphaFoldDB" id="A0A3D8QUS3"/>
<feature type="compositionally biased region" description="Pro residues" evidence="1">
    <location>
        <begin position="84"/>
        <end position="94"/>
    </location>
</feature>
<evidence type="ECO:0000313" key="2">
    <source>
        <dbReference type="EMBL" id="RDW65410.1"/>
    </source>
</evidence>
<feature type="region of interest" description="Disordered" evidence="1">
    <location>
        <begin position="57"/>
        <end position="94"/>
    </location>
</feature>
<keyword evidence="3" id="KW-1185">Reference proteome</keyword>
<evidence type="ECO:0000256" key="1">
    <source>
        <dbReference type="SAM" id="MobiDB-lite"/>
    </source>
</evidence>
<dbReference type="EMBL" id="PDLN01000015">
    <property type="protein sequence ID" value="RDW65410.1"/>
    <property type="molecule type" value="Genomic_DNA"/>
</dbReference>
<name>A0A3D8QUS3_9HELO</name>
<organism evidence="2 3">
    <name type="scientific">Coleophoma crateriformis</name>
    <dbReference type="NCBI Taxonomy" id="565419"/>
    <lineage>
        <taxon>Eukaryota</taxon>
        <taxon>Fungi</taxon>
        <taxon>Dikarya</taxon>
        <taxon>Ascomycota</taxon>
        <taxon>Pezizomycotina</taxon>
        <taxon>Leotiomycetes</taxon>
        <taxon>Helotiales</taxon>
        <taxon>Dermateaceae</taxon>
        <taxon>Coleophoma</taxon>
    </lineage>
</organism>
<evidence type="ECO:0000313" key="3">
    <source>
        <dbReference type="Proteomes" id="UP000256328"/>
    </source>
</evidence>